<comment type="caution">
    <text evidence="3">The sequence shown here is derived from an EMBL/GenBank/DDBJ whole genome shotgun (WGS) entry which is preliminary data.</text>
</comment>
<proteinExistence type="predicted"/>
<dbReference type="EMBL" id="MLHJ01000143">
    <property type="protein sequence ID" value="OOF38614.1"/>
    <property type="molecule type" value="Genomic_DNA"/>
</dbReference>
<dbReference type="Pfam" id="PF07007">
    <property type="entry name" value="LprI"/>
    <property type="match status" value="1"/>
</dbReference>
<feature type="domain" description="Lysozyme inhibitor LprI-like N-terminal" evidence="2">
    <location>
        <begin position="25"/>
        <end position="106"/>
    </location>
</feature>
<protein>
    <recommendedName>
        <fullName evidence="2">Lysozyme inhibitor LprI-like N-terminal domain-containing protein</fullName>
    </recommendedName>
</protein>
<dbReference type="OrthoDB" id="9914921at2"/>
<feature type="chain" id="PRO_5013047556" description="Lysozyme inhibitor LprI-like N-terminal domain-containing protein" evidence="1">
    <location>
        <begin position="23"/>
        <end position="115"/>
    </location>
</feature>
<accession>A0A1V3IDS6</accession>
<feature type="signal peptide" evidence="1">
    <location>
        <begin position="1"/>
        <end position="22"/>
    </location>
</feature>
<evidence type="ECO:0000313" key="4">
    <source>
        <dbReference type="Proteomes" id="UP000189433"/>
    </source>
</evidence>
<keyword evidence="1" id="KW-0732">Signal</keyword>
<keyword evidence="4" id="KW-1185">Reference proteome</keyword>
<name>A0A1V3IDS6_9PAST</name>
<dbReference type="InterPro" id="IPR009739">
    <property type="entry name" value="LprI-like_N"/>
</dbReference>
<organism evidence="3 4">
    <name type="scientific">Rodentibacter rarus</name>
    <dbReference type="NCBI Taxonomy" id="1908260"/>
    <lineage>
        <taxon>Bacteria</taxon>
        <taxon>Pseudomonadati</taxon>
        <taxon>Pseudomonadota</taxon>
        <taxon>Gammaproteobacteria</taxon>
        <taxon>Pasteurellales</taxon>
        <taxon>Pasteurellaceae</taxon>
        <taxon>Rodentibacter</taxon>
    </lineage>
</organism>
<evidence type="ECO:0000256" key="1">
    <source>
        <dbReference type="SAM" id="SignalP"/>
    </source>
</evidence>
<gene>
    <name evidence="3" type="ORF">BKK50_11490</name>
</gene>
<dbReference type="Proteomes" id="UP000189433">
    <property type="component" value="Unassembled WGS sequence"/>
</dbReference>
<evidence type="ECO:0000259" key="2">
    <source>
        <dbReference type="Pfam" id="PF07007"/>
    </source>
</evidence>
<reference evidence="3 4" key="1">
    <citation type="submission" date="2016-10" db="EMBL/GenBank/DDBJ databases">
        <title>Rodentibacter gen. nov. and new species.</title>
        <authorList>
            <person name="Christensen H."/>
        </authorList>
    </citation>
    <scope>NUCLEOTIDE SEQUENCE [LARGE SCALE GENOMIC DNA]</scope>
    <source>
        <strain evidence="3 4">CCUG17206</strain>
    </source>
</reference>
<evidence type="ECO:0000313" key="3">
    <source>
        <dbReference type="EMBL" id="OOF38614.1"/>
    </source>
</evidence>
<dbReference type="AlphaFoldDB" id="A0A1V3IDS6"/>
<sequence length="115" mass="13635">MKKILLSLFSIFLLTAANTVCYDVECHKNNIEKYKKELNKSFDELVKADNYNVTIDSFKSSQILWNKFIKEDCKFMNSPMGIIQGEGYIVVYYECLEKYYMDRIKQVNQMIDDIK</sequence>
<dbReference type="RefSeq" id="WP_077418338.1">
    <property type="nucleotide sequence ID" value="NZ_MLHI01000178.1"/>
</dbReference>
<dbReference type="Gene3D" id="1.20.1270.180">
    <property type="match status" value="1"/>
</dbReference>